<sequence>MTPRLFLKLFLICLALNSANGQDSFYSQLADSALTLTQQAVHYDPAYFTIAYPNGDVPNDKGVCTDVVIRAYRKLGIDLQKEVHEDMLQHFDSYPKLWGLSRPDKNIDHRRVPNLMCFFAKFGEQKEITNNPSDYEPGDLVCWNLGGSITHIGIVSRKQSADKTRHLIIHNIGQGQVLEDCLFRYRIIGHYRYEK</sequence>
<dbReference type="Proteomes" id="UP000283387">
    <property type="component" value="Unassembled WGS sequence"/>
</dbReference>
<gene>
    <name evidence="2" type="ORF">BC643_0192</name>
</gene>
<dbReference type="InterPro" id="IPR009706">
    <property type="entry name" value="DUF1287"/>
</dbReference>
<dbReference type="EMBL" id="RAPN01000001">
    <property type="protein sequence ID" value="RKD89859.1"/>
    <property type="molecule type" value="Genomic_DNA"/>
</dbReference>
<evidence type="ECO:0000256" key="1">
    <source>
        <dbReference type="SAM" id="SignalP"/>
    </source>
</evidence>
<organism evidence="2 3">
    <name type="scientific">Mangrovibacterium diazotrophicum</name>
    <dbReference type="NCBI Taxonomy" id="1261403"/>
    <lineage>
        <taxon>Bacteria</taxon>
        <taxon>Pseudomonadati</taxon>
        <taxon>Bacteroidota</taxon>
        <taxon>Bacteroidia</taxon>
        <taxon>Marinilabiliales</taxon>
        <taxon>Prolixibacteraceae</taxon>
        <taxon>Mangrovibacterium</taxon>
    </lineage>
</organism>
<dbReference type="InterPro" id="IPR038765">
    <property type="entry name" value="Papain-like_cys_pep_sf"/>
</dbReference>
<reference evidence="2 3" key="1">
    <citation type="submission" date="2018-09" db="EMBL/GenBank/DDBJ databases">
        <title>Genomic Encyclopedia of Archaeal and Bacterial Type Strains, Phase II (KMG-II): from individual species to whole genera.</title>
        <authorList>
            <person name="Goeker M."/>
        </authorList>
    </citation>
    <scope>NUCLEOTIDE SEQUENCE [LARGE SCALE GENOMIC DNA]</scope>
    <source>
        <strain evidence="2 3">DSM 27148</strain>
    </source>
</reference>
<feature type="signal peptide" evidence="1">
    <location>
        <begin position="1"/>
        <end position="21"/>
    </location>
</feature>
<evidence type="ECO:0008006" key="4">
    <source>
        <dbReference type="Google" id="ProtNLM"/>
    </source>
</evidence>
<dbReference type="OrthoDB" id="114026at2"/>
<keyword evidence="1" id="KW-0732">Signal</keyword>
<dbReference type="SUPFAM" id="SSF54001">
    <property type="entry name" value="Cysteine proteinases"/>
    <property type="match status" value="1"/>
</dbReference>
<keyword evidence="3" id="KW-1185">Reference proteome</keyword>
<protein>
    <recommendedName>
        <fullName evidence="4">DUF1287 domain-containing protein</fullName>
    </recommendedName>
</protein>
<accession>A0A419W351</accession>
<dbReference type="AlphaFoldDB" id="A0A419W351"/>
<dbReference type="Pfam" id="PF06940">
    <property type="entry name" value="DUF1287"/>
    <property type="match status" value="1"/>
</dbReference>
<name>A0A419W351_9BACT</name>
<proteinExistence type="predicted"/>
<dbReference type="Gene3D" id="3.90.1720.10">
    <property type="entry name" value="endopeptidase domain like (from Nostoc punctiforme)"/>
    <property type="match status" value="1"/>
</dbReference>
<feature type="chain" id="PRO_5019133004" description="DUF1287 domain-containing protein" evidence="1">
    <location>
        <begin position="22"/>
        <end position="195"/>
    </location>
</feature>
<dbReference type="PIRSF" id="PIRSF011444">
    <property type="entry name" value="DUF1287"/>
    <property type="match status" value="1"/>
</dbReference>
<dbReference type="RefSeq" id="WP_120271307.1">
    <property type="nucleotide sequence ID" value="NZ_RAPN01000001.1"/>
</dbReference>
<comment type="caution">
    <text evidence="2">The sequence shown here is derived from an EMBL/GenBank/DDBJ whole genome shotgun (WGS) entry which is preliminary data.</text>
</comment>
<evidence type="ECO:0000313" key="2">
    <source>
        <dbReference type="EMBL" id="RKD89859.1"/>
    </source>
</evidence>
<evidence type="ECO:0000313" key="3">
    <source>
        <dbReference type="Proteomes" id="UP000283387"/>
    </source>
</evidence>